<keyword evidence="4" id="KW-1185">Reference proteome</keyword>
<dbReference type="SUPFAM" id="SSF81901">
    <property type="entry name" value="HCP-like"/>
    <property type="match status" value="5"/>
</dbReference>
<organism evidence="3 4">
    <name type="scientific">Tritrichomonas musculus</name>
    <dbReference type="NCBI Taxonomy" id="1915356"/>
    <lineage>
        <taxon>Eukaryota</taxon>
        <taxon>Metamonada</taxon>
        <taxon>Parabasalia</taxon>
        <taxon>Tritrichomonadida</taxon>
        <taxon>Tritrichomonadidae</taxon>
        <taxon>Tritrichomonas</taxon>
    </lineage>
</organism>
<dbReference type="SUPFAM" id="SSF56112">
    <property type="entry name" value="Protein kinase-like (PK-like)"/>
    <property type="match status" value="1"/>
</dbReference>
<accession>A0ABR2L0L4</accession>
<dbReference type="InterPro" id="IPR050767">
    <property type="entry name" value="Sel1_AlgK"/>
</dbReference>
<reference evidence="3 4" key="1">
    <citation type="submission" date="2024-04" db="EMBL/GenBank/DDBJ databases">
        <title>Tritrichomonas musculus Genome.</title>
        <authorList>
            <person name="Alves-Ferreira E."/>
            <person name="Grigg M."/>
            <person name="Lorenzi H."/>
            <person name="Galac M."/>
        </authorList>
    </citation>
    <scope>NUCLEOTIDE SEQUENCE [LARGE SCALE GENOMIC DNA]</scope>
    <source>
        <strain evidence="3 4">EAF2021</strain>
    </source>
</reference>
<sequence length="1670" mass="195474">MIIDHAITQRHHIFKDEFSLTPVTCSPELSPHKTLYEAVNTSNNKKYFLLKADSQFATDEQKYLFIKHAEKASELIHPVILPLLGFSDSSPDLYFEYYPGISPISEQIENLDDTWIQNIILGIISGLSYLISKGFSLSKFSLDTIFFSPESGPKFINYVNPNSLEMDYSLNQLIEKCDEKVLVLQVGQIMCELYNRRCKKEGENDVQIPDGLDPNLAQYIKSCYNTKNDRPTLTDLFNSLTELFKGDPFVQYYLTKLDSADKFRYDHRVDRIDYTPFKIQLNDDGTFSANMYFDNNVNILHACYIQEDVFSHKEYFPLLNRLPDSEIKLLLQNQKNPPKLFYEFLCYEREYLLLPPEYKKQFYSDKPEINFLIYQKLMEKTKTEEEPNNAIYPIALKHLKMAAKKNNRDAKIKLAIHYLKGDLVPANFDKSLKWLKSVAFGNKEDVSRYINPINDKIQEIEAEIHMLKLEQKSAIRNADDGKLLYILYVAFSFYSGINHFPVSASKAVHYYRQAAKLSPYFMCLLGGMYLQGYIFPRNLIRARHCFEKAALKGSVKAKILDSLMRKHVWRYYLSDVSIETIYNKYMQCPESLSFDDTFIFPEINFLIQNMQDQFIYSAPYMSSFYFYDRRNDYGGEKKNEMKLAINTIDFIVPTLSDEDINNDDIRIIQFYSLVHVINKLLSSNILPQKITPIFHEEKRSWLSCIFKFLYDITFGFFLVLDDNENEEIDITRQNMMKLGIMSDIESNLSTAIQNKHIPVDEKDGKLQFSTFSYVPQLSLPVAESRLRELKKVIDDNFEVVMIRIMECDKEKYFPTHINVPNQSIEEYIKNQEKVLRETMKDHMPNNRLFQEFITDLNNFEVYYSEPIIYTSKINNVDPEDVKTQLFLAESYFNGENGFPVNYTEAAKYFKMAADKGNSDAQWKYAQLTVNGLGTKQDGRSAYLYMKKSAEQEDPNGMLRFGLFIRHFIINHGTKEHVQLPSFQKYLEKSAETGNIDAINQLAMILETNYSYEDGTAKSVTKYENSIEKGFLDAFFRIIHIYDNPQNRKKYINLVKFAVGMCDHDITKRMIQINKFKKRYEQSLKLINVGLCFDKDAFLPEYAKHIVLYSGNTKIKDRIAYAKSLLTPTLENPSHSVIKNGYLENYLMAMLTILNRANEYEEACQLFIKNMNCLTTKSKKEFIYFYMQINKKVARKYQLSINSYLPEYRACVDAFLLIKKKGFYVKRGNDKLKLILQENSTNQFALLKRGKILLKNNWLMRRNIPKALDYIQKAAKQNCPEARFEYGKELYYGQIIPMNRFNAFKYFKLAFDISNRDPRAGYFLSKKCYIQRNLITKEEAEDCLKVACKFGYRRALFKLGKRFFYEKGNKNELGIILIKKARDQQYHKSIEFLNLYESGQLDYVNQEDEEDSYFAFAEELYYGKVIAQEIQMSFCLFMKFMTSKEPDYRAGYYLSKKKFIQMELISPTAARNALVLSAKANYKRALFKLGKLYYTHEGKKEKGMNLLRKAKKQNYQKAIDFLKRIKEKPFKIDEEISEDDSSVFIPIKQHIFEDIKKLKSGEEEDHHEKMIENLTAQLKEIKTNVPAHKSGTVSNVKVNYFNFLLNLKKSSSIQNQMSDLKESLLAKLTENDDDEINDKDKNQKNVKKKRINLDDPVTSDFSDEPSDDNDN</sequence>
<dbReference type="SMART" id="SM00671">
    <property type="entry name" value="SEL1"/>
    <property type="match status" value="9"/>
</dbReference>
<gene>
    <name evidence="3" type="ORF">M9Y10_014835</name>
</gene>
<protein>
    <recommendedName>
        <fullName evidence="5">Protein kinase domain-containing protein</fullName>
    </recommendedName>
</protein>
<dbReference type="Pfam" id="PF08238">
    <property type="entry name" value="Sel1"/>
    <property type="match status" value="7"/>
</dbReference>
<dbReference type="PANTHER" id="PTHR11102:SF160">
    <property type="entry name" value="ERAD-ASSOCIATED E3 UBIQUITIN-PROTEIN LIGASE COMPONENT HRD3"/>
    <property type="match status" value="1"/>
</dbReference>
<evidence type="ECO:0008006" key="5">
    <source>
        <dbReference type="Google" id="ProtNLM"/>
    </source>
</evidence>
<evidence type="ECO:0000256" key="1">
    <source>
        <dbReference type="ARBA" id="ARBA00038101"/>
    </source>
</evidence>
<dbReference type="PANTHER" id="PTHR11102">
    <property type="entry name" value="SEL-1-LIKE PROTEIN"/>
    <property type="match status" value="1"/>
</dbReference>
<proteinExistence type="inferred from homology"/>
<dbReference type="EMBL" id="JAPFFF010000002">
    <property type="protein sequence ID" value="KAK8896909.1"/>
    <property type="molecule type" value="Genomic_DNA"/>
</dbReference>
<feature type="compositionally biased region" description="Acidic residues" evidence="2">
    <location>
        <begin position="1660"/>
        <end position="1670"/>
    </location>
</feature>
<dbReference type="InterPro" id="IPR011009">
    <property type="entry name" value="Kinase-like_dom_sf"/>
</dbReference>
<evidence type="ECO:0000256" key="2">
    <source>
        <dbReference type="SAM" id="MobiDB-lite"/>
    </source>
</evidence>
<feature type="region of interest" description="Disordered" evidence="2">
    <location>
        <begin position="1628"/>
        <end position="1670"/>
    </location>
</feature>
<dbReference type="InterPro" id="IPR011990">
    <property type="entry name" value="TPR-like_helical_dom_sf"/>
</dbReference>
<dbReference type="InterPro" id="IPR006597">
    <property type="entry name" value="Sel1-like"/>
</dbReference>
<evidence type="ECO:0000313" key="4">
    <source>
        <dbReference type="Proteomes" id="UP001470230"/>
    </source>
</evidence>
<dbReference type="Proteomes" id="UP001470230">
    <property type="component" value="Unassembled WGS sequence"/>
</dbReference>
<dbReference type="Gene3D" id="1.25.40.10">
    <property type="entry name" value="Tetratricopeptide repeat domain"/>
    <property type="match status" value="4"/>
</dbReference>
<comment type="caution">
    <text evidence="3">The sequence shown here is derived from an EMBL/GenBank/DDBJ whole genome shotgun (WGS) entry which is preliminary data.</text>
</comment>
<name>A0ABR2L0L4_9EUKA</name>
<evidence type="ECO:0000313" key="3">
    <source>
        <dbReference type="EMBL" id="KAK8896909.1"/>
    </source>
</evidence>
<comment type="similarity">
    <text evidence="1">Belongs to the sel-1 family.</text>
</comment>